<evidence type="ECO:0000256" key="2">
    <source>
        <dbReference type="ARBA" id="ARBA00022729"/>
    </source>
</evidence>
<dbReference type="GO" id="GO:0017000">
    <property type="term" value="P:antibiotic biosynthetic process"/>
    <property type="evidence" value="ECO:0007669"/>
    <property type="project" value="InterPro"/>
</dbReference>
<dbReference type="SUPFAM" id="SSF56235">
    <property type="entry name" value="N-terminal nucleophile aminohydrolases (Ntn hydrolases)"/>
    <property type="match status" value="1"/>
</dbReference>
<evidence type="ECO:0000313" key="5">
    <source>
        <dbReference type="EMBL" id="SUS06389.1"/>
    </source>
</evidence>
<dbReference type="InterPro" id="IPR014395">
    <property type="entry name" value="Pen/GL7ACA/AHL_acylase"/>
</dbReference>
<dbReference type="Pfam" id="PF01804">
    <property type="entry name" value="Penicil_amidase"/>
    <property type="match status" value="1"/>
</dbReference>
<sequence>MAVLRSLIRALRPPRRSTAERLAAFPTAGLAVEKDVTIRWNDYQVPFIDAESDHDLFFALGMVHAHLRGPQIALFIHFFQGRLAEVFGPVAKRLDHALRILDYGAAVPEIERTLPEETRQCCEAFLDGINSYNERITELPPEFGVLGLKPERHTMATLLAGSRLASTDFTWITYMSLLPRRARPGFTRLWNRTIEAGESPTPGAHAEGTPGMLEDLLVGAGRAGSNSFAVAPQRSATGAALLANDPHLGLSLPSLWLLGGLRSPSFHVAGFMIPGLPAIMLGRNPDLAWGGTNMRASSSDLYDVGDLPAEQIVTSETTIKARGWRSSRHRIRRTPFGPIINDAKALNVHGRPLALRWVGHEPSDELTAFLKAARARTPDEFRAAFAPYAVSGQNMVFADRAGNIGKIMAVRAPLRAPFPKDDPVLNAADPATHWRGFQCATELPWVVNPPAGVLASANDRPLGTDVPIGFTFGADDRIRRLYELLRAHDKISIDNLRAIQTDTNAPDAAKVAGELAQQIEALNLPVRPDKFLRRLSRWNGDYAADAFGAAAFEALLFHLVPPLYGGKRQADLPDLLGQWSYLTTFLLRDLMAIKPAKRNKILRRAVAKAERDAARYRQWGDMHRLRIGHTLARLPLIGRAFVVEDLPVGGSRQTPMKMAHGLVNRRHAATFGQMARHISDLGDPDANWFVILGGQDAWLGSANYADQIGLWLRRQYIHMPLRRETVAAEFPHVMTLKASA</sequence>
<comment type="similarity">
    <text evidence="1">Belongs to the peptidase S45 family.</text>
</comment>
<dbReference type="Gene3D" id="1.10.439.10">
    <property type="entry name" value="Penicillin Amidohydrolase, domain 1"/>
    <property type="match status" value="1"/>
</dbReference>
<dbReference type="EMBL" id="UIDG01000198">
    <property type="protein sequence ID" value="SUS06389.1"/>
    <property type="molecule type" value="Genomic_DNA"/>
</dbReference>
<keyword evidence="4" id="KW-0865">Zymogen</keyword>
<proteinExistence type="inferred from homology"/>
<name>A0A380TFD5_9ZZZZ</name>
<evidence type="ECO:0000256" key="1">
    <source>
        <dbReference type="ARBA" id="ARBA00006586"/>
    </source>
</evidence>
<dbReference type="Gene3D" id="2.30.120.10">
    <property type="match status" value="1"/>
</dbReference>
<gene>
    <name evidence="5" type="ORF">DF3PB_2770005</name>
</gene>
<dbReference type="PANTHER" id="PTHR34218">
    <property type="entry name" value="PEPTIDASE S45 PENICILLIN AMIDASE"/>
    <property type="match status" value="1"/>
</dbReference>
<organism evidence="5">
    <name type="scientific">metagenome</name>
    <dbReference type="NCBI Taxonomy" id="256318"/>
    <lineage>
        <taxon>unclassified sequences</taxon>
        <taxon>metagenomes</taxon>
    </lineage>
</organism>
<dbReference type="Gene3D" id="1.10.1400.10">
    <property type="match status" value="1"/>
</dbReference>
<dbReference type="InterPro" id="IPR023343">
    <property type="entry name" value="Penicillin_amidase_dom1"/>
</dbReference>
<dbReference type="Gene3D" id="3.60.20.10">
    <property type="entry name" value="Glutamine Phosphoribosylpyrophosphate, subunit 1, domain 1"/>
    <property type="match status" value="1"/>
</dbReference>
<keyword evidence="2" id="KW-0732">Signal</keyword>
<dbReference type="AlphaFoldDB" id="A0A380TFD5"/>
<dbReference type="InterPro" id="IPR002692">
    <property type="entry name" value="S45"/>
</dbReference>
<dbReference type="PIRSF" id="PIRSF001227">
    <property type="entry name" value="Pen_acylase"/>
    <property type="match status" value="1"/>
</dbReference>
<dbReference type="PANTHER" id="PTHR34218:SF3">
    <property type="entry name" value="ACYL-HOMOSERINE LACTONE ACYLASE PVDQ"/>
    <property type="match status" value="1"/>
</dbReference>
<evidence type="ECO:0000256" key="3">
    <source>
        <dbReference type="ARBA" id="ARBA00022801"/>
    </source>
</evidence>
<evidence type="ECO:0000256" key="4">
    <source>
        <dbReference type="ARBA" id="ARBA00023145"/>
    </source>
</evidence>
<reference evidence="5" key="1">
    <citation type="submission" date="2018-07" db="EMBL/GenBank/DDBJ databases">
        <authorList>
            <person name="Quirk P.G."/>
            <person name="Krulwich T.A."/>
        </authorList>
    </citation>
    <scope>NUCLEOTIDE SEQUENCE</scope>
</reference>
<dbReference type="InterPro" id="IPR043146">
    <property type="entry name" value="Penicillin_amidase_N_B-knob"/>
</dbReference>
<dbReference type="InterPro" id="IPR043147">
    <property type="entry name" value="Penicillin_amidase_A-knob"/>
</dbReference>
<protein>
    <submittedName>
        <fullName evidence="5">Peptidase S45 penicillin amidase</fullName>
    </submittedName>
</protein>
<dbReference type="CDD" id="cd03747">
    <property type="entry name" value="Ntn_PGA_like"/>
    <property type="match status" value="1"/>
</dbReference>
<dbReference type="InterPro" id="IPR029055">
    <property type="entry name" value="Ntn_hydrolases_N"/>
</dbReference>
<accession>A0A380TFD5</accession>
<keyword evidence="3" id="KW-0378">Hydrolase</keyword>
<dbReference type="GO" id="GO:0016811">
    <property type="term" value="F:hydrolase activity, acting on carbon-nitrogen (but not peptide) bonds, in linear amides"/>
    <property type="evidence" value="ECO:0007669"/>
    <property type="project" value="InterPro"/>
</dbReference>